<gene>
    <name evidence="1" type="ORF">MRAB57_2303</name>
</gene>
<dbReference type="Proteomes" id="UP000240988">
    <property type="component" value="Unassembled WGS sequence"/>
</dbReference>
<feature type="non-terminal residue" evidence="1">
    <location>
        <position position="1"/>
    </location>
</feature>
<evidence type="ECO:0000313" key="1">
    <source>
        <dbReference type="EMBL" id="SPM34484.1"/>
    </source>
</evidence>
<protein>
    <submittedName>
        <fullName evidence="1">Uncharacterized protein</fullName>
    </submittedName>
</protein>
<evidence type="ECO:0000313" key="2">
    <source>
        <dbReference type="Proteomes" id="UP000240988"/>
    </source>
</evidence>
<name>A0A2U3NSL7_9MYCO</name>
<organism evidence="1 2">
    <name type="scientific">Mycobacterium rhizamassiliense</name>
    <dbReference type="NCBI Taxonomy" id="1841860"/>
    <lineage>
        <taxon>Bacteria</taxon>
        <taxon>Bacillati</taxon>
        <taxon>Actinomycetota</taxon>
        <taxon>Actinomycetes</taxon>
        <taxon>Mycobacteriales</taxon>
        <taxon>Mycobacteriaceae</taxon>
        <taxon>Mycobacterium</taxon>
    </lineage>
</organism>
<proteinExistence type="predicted"/>
<accession>A0A2U3NSL7</accession>
<dbReference type="STRING" id="1841860.GCA_900157375_02307"/>
<reference evidence="1 2" key="1">
    <citation type="submission" date="2017-01" db="EMBL/GenBank/DDBJ databases">
        <authorList>
            <consortium name="Urmite Genomes"/>
        </authorList>
    </citation>
    <scope>NUCLEOTIDE SEQUENCE [LARGE SCALE GENOMIC DNA]</scope>
    <source>
        <strain evidence="1 2">AB57</strain>
    </source>
</reference>
<sequence>VSTSTDIAADGYDLVAEYKFSEFGTSAPVPSMTQPWPYAKKTGASLLLTGVAMLSGLVGTSAGHYGSIGSVVMVGRTARGEFTPIAPTREMLSHNVMSAESRSDREEITWIKERSGLTWDQLGRVFGVSRRAVHMWANGGRLNESNARRLRAFSATIRAVESETHGSTPDAVRGRLLEVGPDGLSIIDRLRRERSGGPSWGAPFGPERLVGAVRDPLRTQVGQLGT</sequence>
<dbReference type="EMBL" id="FUFA01000004">
    <property type="protein sequence ID" value="SPM34484.1"/>
    <property type="molecule type" value="Genomic_DNA"/>
</dbReference>
<dbReference type="AlphaFoldDB" id="A0A2U3NSL7"/>
<keyword evidence="2" id="KW-1185">Reference proteome</keyword>